<evidence type="ECO:0000313" key="2">
    <source>
        <dbReference type="Proteomes" id="UP000286415"/>
    </source>
</evidence>
<keyword evidence="2" id="KW-1185">Reference proteome</keyword>
<reference evidence="1 2" key="2">
    <citation type="journal article" date="2021" name="Genomics">
        <title>High-quality reference genome for Clonorchis sinensis.</title>
        <authorList>
            <person name="Young N.D."/>
            <person name="Stroehlein A.J."/>
            <person name="Kinkar L."/>
            <person name="Wang T."/>
            <person name="Sohn W.M."/>
            <person name="Chang B.C.H."/>
            <person name="Kaur P."/>
            <person name="Weisz D."/>
            <person name="Dudchenko O."/>
            <person name="Aiden E.L."/>
            <person name="Korhonen P.K."/>
            <person name="Gasser R.B."/>
        </authorList>
    </citation>
    <scope>NUCLEOTIDE SEQUENCE [LARGE SCALE GENOMIC DNA]</scope>
    <source>
        <strain evidence="1">Cs-k2</strain>
    </source>
</reference>
<protein>
    <submittedName>
        <fullName evidence="1">Uncharacterized protein</fullName>
    </submittedName>
</protein>
<sequence length="92" mass="10491">MKHNVDIFRRNELVVSSNFCPTIYPTSSDNQFSHPLVSFFNIEVEKLSEINSIYENGCTVYDKYTHLHINLVFAGDSPGTQLNLPFVMFSGN</sequence>
<gene>
    <name evidence="1" type="ORF">CSKR_103445</name>
</gene>
<reference evidence="1 2" key="1">
    <citation type="journal article" date="2018" name="Biotechnol. Adv.">
        <title>Improved genomic resources and new bioinformatic workflow for the carcinogenic parasite Clonorchis sinensis: Biotechnological implications.</title>
        <authorList>
            <person name="Wang D."/>
            <person name="Korhonen P.K."/>
            <person name="Gasser R.B."/>
            <person name="Young N.D."/>
        </authorList>
    </citation>
    <scope>NUCLEOTIDE SEQUENCE [LARGE SCALE GENOMIC DNA]</scope>
    <source>
        <strain evidence="1">Cs-k2</strain>
    </source>
</reference>
<name>A0A3R7EPF5_CLOSI</name>
<dbReference type="EMBL" id="NIRI02000042">
    <property type="protein sequence ID" value="KAG5448936.1"/>
    <property type="molecule type" value="Genomic_DNA"/>
</dbReference>
<organism evidence="1 2">
    <name type="scientific">Clonorchis sinensis</name>
    <name type="common">Chinese liver fluke</name>
    <dbReference type="NCBI Taxonomy" id="79923"/>
    <lineage>
        <taxon>Eukaryota</taxon>
        <taxon>Metazoa</taxon>
        <taxon>Spiralia</taxon>
        <taxon>Lophotrochozoa</taxon>
        <taxon>Platyhelminthes</taxon>
        <taxon>Trematoda</taxon>
        <taxon>Digenea</taxon>
        <taxon>Opisthorchiida</taxon>
        <taxon>Opisthorchiata</taxon>
        <taxon>Opisthorchiidae</taxon>
        <taxon>Clonorchis</taxon>
    </lineage>
</organism>
<dbReference type="Proteomes" id="UP000286415">
    <property type="component" value="Unassembled WGS sequence"/>
</dbReference>
<dbReference type="AlphaFoldDB" id="A0A3R7EPF5"/>
<accession>A0A3R7EPF5</accession>
<evidence type="ECO:0000313" key="1">
    <source>
        <dbReference type="EMBL" id="KAG5448936.1"/>
    </source>
</evidence>
<proteinExistence type="predicted"/>
<dbReference type="InParanoid" id="A0A3R7EPF5"/>
<comment type="caution">
    <text evidence="1">The sequence shown here is derived from an EMBL/GenBank/DDBJ whole genome shotgun (WGS) entry which is preliminary data.</text>
</comment>